<organism evidence="2 3">
    <name type="scientific">Tepidibacillus fermentans</name>
    <dbReference type="NCBI Taxonomy" id="1281767"/>
    <lineage>
        <taxon>Bacteria</taxon>
        <taxon>Bacillati</taxon>
        <taxon>Bacillota</taxon>
        <taxon>Bacilli</taxon>
        <taxon>Bacillales</taxon>
        <taxon>Bacillaceae</taxon>
        <taxon>Tepidibacillus</taxon>
    </lineage>
</organism>
<keyword evidence="1" id="KW-0472">Membrane</keyword>
<feature type="transmembrane region" description="Helical" evidence="1">
    <location>
        <begin position="12"/>
        <end position="29"/>
    </location>
</feature>
<protein>
    <submittedName>
        <fullName evidence="2">Uncharacterized protein</fullName>
    </submittedName>
</protein>
<sequence>MDKYKKFREAFRVILFPLIILQFLRTMFFPTPVDVFILFLFFVIYVSIMMNII</sequence>
<name>A0A4R3KJS5_9BACI</name>
<proteinExistence type="predicted"/>
<evidence type="ECO:0000256" key="1">
    <source>
        <dbReference type="SAM" id="Phobius"/>
    </source>
</evidence>
<gene>
    <name evidence="2" type="ORF">EDD72_1041</name>
</gene>
<comment type="caution">
    <text evidence="2">The sequence shown here is derived from an EMBL/GenBank/DDBJ whole genome shotgun (WGS) entry which is preliminary data.</text>
</comment>
<reference evidence="2 3" key="1">
    <citation type="submission" date="2019-03" db="EMBL/GenBank/DDBJ databases">
        <title>Genomic Encyclopedia of Type Strains, Phase IV (KMG-IV): sequencing the most valuable type-strain genomes for metagenomic binning, comparative biology and taxonomic classification.</title>
        <authorList>
            <person name="Goeker M."/>
        </authorList>
    </citation>
    <scope>NUCLEOTIDE SEQUENCE [LARGE SCALE GENOMIC DNA]</scope>
    <source>
        <strain evidence="2 3">DSM 23802</strain>
    </source>
</reference>
<dbReference type="RefSeq" id="WP_165894955.1">
    <property type="nucleotide sequence ID" value="NZ_SMAB01000004.1"/>
</dbReference>
<keyword evidence="1" id="KW-1133">Transmembrane helix</keyword>
<accession>A0A4R3KJS5</accession>
<dbReference type="Proteomes" id="UP000295788">
    <property type="component" value="Unassembled WGS sequence"/>
</dbReference>
<keyword evidence="3" id="KW-1185">Reference proteome</keyword>
<dbReference type="AlphaFoldDB" id="A0A4R3KJS5"/>
<evidence type="ECO:0000313" key="3">
    <source>
        <dbReference type="Proteomes" id="UP000295788"/>
    </source>
</evidence>
<dbReference type="EMBL" id="SMAB01000004">
    <property type="protein sequence ID" value="TCS83458.1"/>
    <property type="molecule type" value="Genomic_DNA"/>
</dbReference>
<keyword evidence="1" id="KW-0812">Transmembrane</keyword>
<evidence type="ECO:0000313" key="2">
    <source>
        <dbReference type="EMBL" id="TCS83458.1"/>
    </source>
</evidence>
<feature type="transmembrane region" description="Helical" evidence="1">
    <location>
        <begin position="35"/>
        <end position="52"/>
    </location>
</feature>